<keyword evidence="2" id="KW-1185">Reference proteome</keyword>
<dbReference type="EMBL" id="BEZZ01086779">
    <property type="protein sequence ID" value="GCC42595.1"/>
    <property type="molecule type" value="Genomic_DNA"/>
</dbReference>
<organism evidence="1 2">
    <name type="scientific">Chiloscyllium punctatum</name>
    <name type="common">Brownbanded bambooshark</name>
    <name type="synonym">Hemiscyllium punctatum</name>
    <dbReference type="NCBI Taxonomy" id="137246"/>
    <lineage>
        <taxon>Eukaryota</taxon>
        <taxon>Metazoa</taxon>
        <taxon>Chordata</taxon>
        <taxon>Craniata</taxon>
        <taxon>Vertebrata</taxon>
        <taxon>Chondrichthyes</taxon>
        <taxon>Elasmobranchii</taxon>
        <taxon>Galeomorphii</taxon>
        <taxon>Galeoidea</taxon>
        <taxon>Orectolobiformes</taxon>
        <taxon>Hemiscylliidae</taxon>
        <taxon>Chiloscyllium</taxon>
    </lineage>
</organism>
<dbReference type="InterPro" id="IPR002017">
    <property type="entry name" value="Spectrin_repeat"/>
</dbReference>
<dbReference type="Proteomes" id="UP000287033">
    <property type="component" value="Unassembled WGS sequence"/>
</dbReference>
<dbReference type="Pfam" id="PF00435">
    <property type="entry name" value="Spectrin"/>
    <property type="match status" value="1"/>
</dbReference>
<dbReference type="CDD" id="cd00176">
    <property type="entry name" value="SPEC"/>
    <property type="match status" value="1"/>
</dbReference>
<evidence type="ECO:0000313" key="1">
    <source>
        <dbReference type="EMBL" id="GCC42595.1"/>
    </source>
</evidence>
<reference evidence="1 2" key="1">
    <citation type="journal article" date="2018" name="Nat. Ecol. Evol.">
        <title>Shark genomes provide insights into elasmobranch evolution and the origin of vertebrates.</title>
        <authorList>
            <person name="Hara Y"/>
            <person name="Yamaguchi K"/>
            <person name="Onimaru K"/>
            <person name="Kadota M"/>
            <person name="Koyanagi M"/>
            <person name="Keeley SD"/>
            <person name="Tatsumi K"/>
            <person name="Tanaka K"/>
            <person name="Motone F"/>
            <person name="Kageyama Y"/>
            <person name="Nozu R"/>
            <person name="Adachi N"/>
            <person name="Nishimura O"/>
            <person name="Nakagawa R"/>
            <person name="Tanegashima C"/>
            <person name="Kiyatake I"/>
            <person name="Matsumoto R"/>
            <person name="Murakumo K"/>
            <person name="Nishida K"/>
            <person name="Terakita A"/>
            <person name="Kuratani S"/>
            <person name="Sato K"/>
            <person name="Hyodo S Kuraku.S."/>
        </authorList>
    </citation>
    <scope>NUCLEOTIDE SEQUENCE [LARGE SCALE GENOMIC DNA]</scope>
</reference>
<gene>
    <name evidence="1" type="ORF">chiPu_0026761</name>
</gene>
<dbReference type="OrthoDB" id="6018565at2759"/>
<dbReference type="SUPFAM" id="SSF46966">
    <property type="entry name" value="Spectrin repeat"/>
    <property type="match status" value="1"/>
</dbReference>
<dbReference type="AlphaFoldDB" id="A0A401TIY0"/>
<dbReference type="STRING" id="137246.A0A401TIY0"/>
<sequence>MSVLYGYFSSFWCFHFPYRESMLKKHQEVESEYDLLLKLAESIQKKLEDRYQLYQFEQEVQEMTTWLASRQRLADSQDYGQDLEDVEVKCGALCNSARQQPWGQANRGRGAQYFQLFLLNSPAPYCLTATFIKLSVYCSCVRMNLPMLTPQGSAAERLTPSEGPVA</sequence>
<proteinExistence type="predicted"/>
<protein>
    <submittedName>
        <fullName evidence="1">Uncharacterized protein</fullName>
    </submittedName>
</protein>
<accession>A0A401TIY0</accession>
<dbReference type="Gene3D" id="1.20.58.60">
    <property type="match status" value="1"/>
</dbReference>
<name>A0A401TIY0_CHIPU</name>
<dbReference type="InterPro" id="IPR018159">
    <property type="entry name" value="Spectrin/alpha-actinin"/>
</dbReference>
<comment type="caution">
    <text evidence="1">The sequence shown here is derived from an EMBL/GenBank/DDBJ whole genome shotgun (WGS) entry which is preliminary data.</text>
</comment>
<evidence type="ECO:0000313" key="2">
    <source>
        <dbReference type="Proteomes" id="UP000287033"/>
    </source>
</evidence>